<name>A0A7J0DBI3_9ERIC</name>
<evidence type="ECO:0000313" key="1">
    <source>
        <dbReference type="EMBL" id="GFS31695.1"/>
    </source>
</evidence>
<accession>A0A7J0DBI3</accession>
<gene>
    <name evidence="1" type="ORF">Acr_00g0018660</name>
</gene>
<dbReference type="EMBL" id="BJWL01000150">
    <property type="protein sequence ID" value="GFS31695.1"/>
    <property type="molecule type" value="Genomic_DNA"/>
</dbReference>
<dbReference type="Proteomes" id="UP000585474">
    <property type="component" value="Unassembled WGS sequence"/>
</dbReference>
<sequence length="133" mass="14911">MADFKDAHVIEIPVDEEHQQKINTFSAIQHQPLMEISQSPGHLLFLKFWQTEEDLFACQISAKEPQSTTLFLAILFSSSFAGTGRCGGSGRERARGEQGLDEVYSGVDDEGCEFRFVQGASDWEKNEEFECGD</sequence>
<dbReference type="AlphaFoldDB" id="A0A7J0DBI3"/>
<protein>
    <submittedName>
        <fullName evidence="1">Uncharacterized protein</fullName>
    </submittedName>
</protein>
<organism evidence="1 2">
    <name type="scientific">Actinidia rufa</name>
    <dbReference type="NCBI Taxonomy" id="165716"/>
    <lineage>
        <taxon>Eukaryota</taxon>
        <taxon>Viridiplantae</taxon>
        <taxon>Streptophyta</taxon>
        <taxon>Embryophyta</taxon>
        <taxon>Tracheophyta</taxon>
        <taxon>Spermatophyta</taxon>
        <taxon>Magnoliopsida</taxon>
        <taxon>eudicotyledons</taxon>
        <taxon>Gunneridae</taxon>
        <taxon>Pentapetalae</taxon>
        <taxon>asterids</taxon>
        <taxon>Ericales</taxon>
        <taxon>Actinidiaceae</taxon>
        <taxon>Actinidia</taxon>
    </lineage>
</organism>
<keyword evidence="2" id="KW-1185">Reference proteome</keyword>
<evidence type="ECO:0000313" key="2">
    <source>
        <dbReference type="Proteomes" id="UP000585474"/>
    </source>
</evidence>
<reference evidence="2" key="1">
    <citation type="submission" date="2019-07" db="EMBL/GenBank/DDBJ databases">
        <title>De Novo Assembly of kiwifruit Actinidia rufa.</title>
        <authorList>
            <person name="Sugita-Konishi S."/>
            <person name="Sato K."/>
            <person name="Mori E."/>
            <person name="Abe Y."/>
            <person name="Kisaki G."/>
            <person name="Hamano K."/>
            <person name="Suezawa K."/>
            <person name="Otani M."/>
            <person name="Fukuda T."/>
            <person name="Manabe T."/>
            <person name="Gomi K."/>
            <person name="Tabuchi M."/>
            <person name="Akimitsu K."/>
            <person name="Kataoka I."/>
        </authorList>
    </citation>
    <scope>NUCLEOTIDE SEQUENCE [LARGE SCALE GENOMIC DNA]</scope>
    <source>
        <strain evidence="2">cv. Fuchu</strain>
    </source>
</reference>
<comment type="caution">
    <text evidence="1">The sequence shown here is derived from an EMBL/GenBank/DDBJ whole genome shotgun (WGS) entry which is preliminary data.</text>
</comment>
<dbReference type="OrthoDB" id="665000at2759"/>
<proteinExistence type="predicted"/>